<dbReference type="InterPro" id="IPR034907">
    <property type="entry name" value="NDK-like_dom"/>
</dbReference>
<dbReference type="GO" id="GO:0004550">
    <property type="term" value="F:nucleoside diphosphate kinase activity"/>
    <property type="evidence" value="ECO:0007669"/>
    <property type="project" value="UniProtKB-UniRule"/>
</dbReference>
<feature type="binding site" evidence="8 9">
    <location>
        <position position="57"/>
    </location>
    <ligand>
        <name>ATP</name>
        <dbReference type="ChEBI" id="CHEBI:30616"/>
    </ligand>
</feature>
<dbReference type="SMART" id="SM00562">
    <property type="entry name" value="NDK"/>
    <property type="match status" value="1"/>
</dbReference>
<evidence type="ECO:0000256" key="7">
    <source>
        <dbReference type="ARBA" id="ARBA00022840"/>
    </source>
</evidence>
<evidence type="ECO:0000256" key="4">
    <source>
        <dbReference type="ARBA" id="ARBA00022679"/>
    </source>
</evidence>
<dbReference type="PANTHER" id="PTHR11349">
    <property type="entry name" value="NUCLEOSIDE DIPHOSPHATE KINASE"/>
    <property type="match status" value="1"/>
</dbReference>
<keyword evidence="8" id="KW-0479">Metal-binding</keyword>
<keyword evidence="3 8" id="KW-0597">Phosphoprotein</keyword>
<dbReference type="GO" id="GO:0006183">
    <property type="term" value="P:GTP biosynthetic process"/>
    <property type="evidence" value="ECO:0007669"/>
    <property type="project" value="UniProtKB-UniRule"/>
</dbReference>
<dbReference type="FunFam" id="3.30.70.141:FF:000002">
    <property type="entry name" value="Nucleoside diphosphate kinase"/>
    <property type="match status" value="1"/>
</dbReference>
<comment type="catalytic activity">
    <reaction evidence="8 11">
        <text>a 2'-deoxyribonucleoside 5'-diphosphate + ATP = a 2'-deoxyribonucleoside 5'-triphosphate + ADP</text>
        <dbReference type="Rhea" id="RHEA:44640"/>
        <dbReference type="ChEBI" id="CHEBI:30616"/>
        <dbReference type="ChEBI" id="CHEBI:61560"/>
        <dbReference type="ChEBI" id="CHEBI:73316"/>
        <dbReference type="ChEBI" id="CHEBI:456216"/>
        <dbReference type="EC" id="2.7.4.6"/>
    </reaction>
</comment>
<dbReference type="EMBL" id="DSYZ01000149">
    <property type="protein sequence ID" value="HGT83643.1"/>
    <property type="molecule type" value="Genomic_DNA"/>
</dbReference>
<dbReference type="HAMAP" id="MF_00451">
    <property type="entry name" value="NDP_kinase"/>
    <property type="match status" value="1"/>
</dbReference>
<dbReference type="AlphaFoldDB" id="A0A7J3M424"/>
<keyword evidence="8" id="KW-0460">Magnesium</keyword>
<accession>A0A7J3M424</accession>
<feature type="binding site" evidence="8 9">
    <location>
        <position position="112"/>
    </location>
    <ligand>
        <name>ATP</name>
        <dbReference type="ChEBI" id="CHEBI:30616"/>
    </ligand>
</feature>
<evidence type="ECO:0000256" key="9">
    <source>
        <dbReference type="PROSITE-ProRule" id="PRU00706"/>
    </source>
</evidence>
<evidence type="ECO:0000256" key="2">
    <source>
        <dbReference type="ARBA" id="ARBA00008142"/>
    </source>
</evidence>
<dbReference type="GO" id="GO:0046872">
    <property type="term" value="F:metal ion binding"/>
    <property type="evidence" value="ECO:0007669"/>
    <property type="project" value="UniProtKB-KW"/>
</dbReference>
<comment type="caution">
    <text evidence="13">The sequence shown here is derived from an EMBL/GenBank/DDBJ whole genome shotgun (WGS) entry which is preliminary data.</text>
</comment>
<keyword evidence="6 8" id="KW-0418">Kinase</keyword>
<evidence type="ECO:0000256" key="11">
    <source>
        <dbReference type="RuleBase" id="RU004013"/>
    </source>
</evidence>
<evidence type="ECO:0000259" key="12">
    <source>
        <dbReference type="SMART" id="SM00562"/>
    </source>
</evidence>
<dbReference type="EC" id="2.7.4.6" evidence="8 11"/>
<dbReference type="PRINTS" id="PR01243">
    <property type="entry name" value="NUCDPKINASE"/>
</dbReference>
<evidence type="ECO:0000256" key="3">
    <source>
        <dbReference type="ARBA" id="ARBA00022553"/>
    </source>
</evidence>
<keyword evidence="5 8" id="KW-0547">Nucleotide-binding</keyword>
<feature type="domain" description="Nucleoside diphosphate kinase-like" evidence="12">
    <location>
        <begin position="1"/>
        <end position="138"/>
    </location>
</feature>
<dbReference type="InterPro" id="IPR001564">
    <property type="entry name" value="Nucleoside_diP_kinase"/>
</dbReference>
<dbReference type="GO" id="GO:0005737">
    <property type="term" value="C:cytoplasm"/>
    <property type="evidence" value="ECO:0007669"/>
    <property type="project" value="UniProtKB-SubCell"/>
</dbReference>
<evidence type="ECO:0000256" key="5">
    <source>
        <dbReference type="ARBA" id="ARBA00022741"/>
    </source>
</evidence>
<keyword evidence="8" id="KW-0963">Cytoplasm</keyword>
<dbReference type="CDD" id="cd04413">
    <property type="entry name" value="NDPk_I"/>
    <property type="match status" value="1"/>
</dbReference>
<comment type="subcellular location">
    <subcellularLocation>
        <location evidence="8">Cytoplasm</location>
    </subcellularLocation>
</comment>
<sequence length="150" mass="16876">MERTFVMVKPDGVHRGLVGEIISRLERKGLKIVGMKMLKISEEMAKKHYEEHRAKPFFSSLVSYITSGPVVAMVVEGRNAVKVVRKLVGATNPSEAEPGTIRGDFGLDVGRNVVHASDSLASAEREIGLFFRPDEIVSYEREVEKWIYER</sequence>
<name>A0A7J3M424_ARCFL</name>
<protein>
    <recommendedName>
        <fullName evidence="8 11">Nucleoside diphosphate kinase</fullName>
        <shortName evidence="8">NDK</shortName>
        <shortName evidence="8">NDP kinase</shortName>
        <ecNumber evidence="8 11">2.7.4.6</ecNumber>
    </recommendedName>
    <alternativeName>
        <fullName evidence="8">Nucleoside-2-P kinase</fullName>
    </alternativeName>
</protein>
<dbReference type="GO" id="GO:0006228">
    <property type="term" value="P:UTP biosynthetic process"/>
    <property type="evidence" value="ECO:0007669"/>
    <property type="project" value="UniProtKB-UniRule"/>
</dbReference>
<organism evidence="13">
    <name type="scientific">Archaeoglobus fulgidus</name>
    <dbReference type="NCBI Taxonomy" id="2234"/>
    <lineage>
        <taxon>Archaea</taxon>
        <taxon>Methanobacteriati</taxon>
        <taxon>Methanobacteriota</taxon>
        <taxon>Archaeoglobi</taxon>
        <taxon>Archaeoglobales</taxon>
        <taxon>Archaeoglobaceae</taxon>
        <taxon>Archaeoglobus</taxon>
    </lineage>
</organism>
<evidence type="ECO:0000256" key="1">
    <source>
        <dbReference type="ARBA" id="ARBA00001946"/>
    </source>
</evidence>
<feature type="binding site" evidence="8 9">
    <location>
        <position position="91"/>
    </location>
    <ligand>
        <name>ATP</name>
        <dbReference type="ChEBI" id="CHEBI:30616"/>
    </ligand>
</feature>
<dbReference type="PROSITE" id="PS00469">
    <property type="entry name" value="NDPK"/>
    <property type="match status" value="1"/>
</dbReference>
<dbReference type="InterPro" id="IPR023005">
    <property type="entry name" value="Nucleoside_diP_kinase_AS"/>
</dbReference>
<dbReference type="GO" id="GO:0005524">
    <property type="term" value="F:ATP binding"/>
    <property type="evidence" value="ECO:0007669"/>
    <property type="project" value="UniProtKB-UniRule"/>
</dbReference>
<dbReference type="PROSITE" id="PS51374">
    <property type="entry name" value="NDPK_LIKE"/>
    <property type="match status" value="1"/>
</dbReference>
<feature type="active site" description="Pros-phosphohistidine intermediate" evidence="8 9">
    <location>
        <position position="115"/>
    </location>
</feature>
<keyword evidence="8" id="KW-0546">Nucleotide metabolism</keyword>
<dbReference type="Pfam" id="PF00334">
    <property type="entry name" value="NDK"/>
    <property type="match status" value="1"/>
</dbReference>
<feature type="binding site" evidence="8 9">
    <location>
        <position position="102"/>
    </location>
    <ligand>
        <name>ATP</name>
        <dbReference type="ChEBI" id="CHEBI:30616"/>
    </ligand>
</feature>
<keyword evidence="7 8" id="KW-0067">ATP-binding</keyword>
<comment type="catalytic activity">
    <reaction evidence="8">
        <text>a ribonucleoside 5'-diphosphate + ATP = a ribonucleoside 5'-triphosphate + ADP</text>
        <dbReference type="Rhea" id="RHEA:18113"/>
        <dbReference type="ChEBI" id="CHEBI:30616"/>
        <dbReference type="ChEBI" id="CHEBI:57930"/>
        <dbReference type="ChEBI" id="CHEBI:61557"/>
        <dbReference type="ChEBI" id="CHEBI:456216"/>
        <dbReference type="EC" id="2.7.4.6"/>
    </reaction>
</comment>
<evidence type="ECO:0000256" key="10">
    <source>
        <dbReference type="RuleBase" id="RU004011"/>
    </source>
</evidence>
<evidence type="ECO:0000256" key="6">
    <source>
        <dbReference type="ARBA" id="ARBA00022777"/>
    </source>
</evidence>
<gene>
    <name evidence="8" type="primary">ndk</name>
    <name evidence="13" type="ORF">ENT52_07975</name>
</gene>
<feature type="binding site" evidence="8 9">
    <location>
        <position position="85"/>
    </location>
    <ligand>
        <name>ATP</name>
        <dbReference type="ChEBI" id="CHEBI:30616"/>
    </ligand>
</feature>
<evidence type="ECO:0000256" key="8">
    <source>
        <dbReference type="HAMAP-Rule" id="MF_00451"/>
    </source>
</evidence>
<feature type="binding site" evidence="8 9">
    <location>
        <position position="9"/>
    </location>
    <ligand>
        <name>ATP</name>
        <dbReference type="ChEBI" id="CHEBI:30616"/>
    </ligand>
</feature>
<reference evidence="13" key="1">
    <citation type="journal article" date="2020" name="mSystems">
        <title>Genome- and Community-Level Interaction Insights into Carbon Utilization and Element Cycling Functions of Hydrothermarchaeota in Hydrothermal Sediment.</title>
        <authorList>
            <person name="Zhou Z."/>
            <person name="Liu Y."/>
            <person name="Xu W."/>
            <person name="Pan J."/>
            <person name="Luo Z.H."/>
            <person name="Li M."/>
        </authorList>
    </citation>
    <scope>NUCLEOTIDE SEQUENCE [LARGE SCALE GENOMIC DNA]</scope>
    <source>
        <strain evidence="13">SpSt-587</strain>
    </source>
</reference>
<comment type="cofactor">
    <cofactor evidence="1 8">
        <name>Mg(2+)</name>
        <dbReference type="ChEBI" id="CHEBI:18420"/>
    </cofactor>
</comment>
<dbReference type="GO" id="GO:0006241">
    <property type="term" value="P:CTP biosynthetic process"/>
    <property type="evidence" value="ECO:0007669"/>
    <property type="project" value="UniProtKB-UniRule"/>
</dbReference>
<comment type="function">
    <text evidence="8">Major role in the synthesis of nucleoside triphosphates other than ATP. The ATP gamma phosphate is transferred to the NDP beta phosphate via a ping-pong mechanism, using a phosphorylated active-site intermediate.</text>
</comment>
<proteinExistence type="inferred from homology"/>
<dbReference type="SUPFAM" id="SSF54919">
    <property type="entry name" value="Nucleoside diphosphate kinase, NDK"/>
    <property type="match status" value="1"/>
</dbReference>
<evidence type="ECO:0000313" key="13">
    <source>
        <dbReference type="EMBL" id="HGT83643.1"/>
    </source>
</evidence>
<dbReference type="InterPro" id="IPR036850">
    <property type="entry name" value="NDK-like_dom_sf"/>
</dbReference>
<comment type="similarity">
    <text evidence="2 8 9 10">Belongs to the NDK family.</text>
</comment>
<dbReference type="Gene3D" id="3.30.70.141">
    <property type="entry name" value="Nucleoside diphosphate kinase-like domain"/>
    <property type="match status" value="1"/>
</dbReference>
<dbReference type="NCBIfam" id="NF001908">
    <property type="entry name" value="PRK00668.1"/>
    <property type="match status" value="1"/>
</dbReference>
<keyword evidence="4 8" id="KW-0808">Transferase</keyword>